<organism evidence="2 3">
    <name type="scientific">Sphingobacterium griseoflavum</name>
    <dbReference type="NCBI Taxonomy" id="1474952"/>
    <lineage>
        <taxon>Bacteria</taxon>
        <taxon>Pseudomonadati</taxon>
        <taxon>Bacteroidota</taxon>
        <taxon>Sphingobacteriia</taxon>
        <taxon>Sphingobacteriales</taxon>
        <taxon>Sphingobacteriaceae</taxon>
        <taxon>Sphingobacterium</taxon>
    </lineage>
</organism>
<dbReference type="EMBL" id="BNAF01000004">
    <property type="protein sequence ID" value="GHE30255.1"/>
    <property type="molecule type" value="Genomic_DNA"/>
</dbReference>
<evidence type="ECO:0000313" key="2">
    <source>
        <dbReference type="EMBL" id="GHE30255.1"/>
    </source>
</evidence>
<evidence type="ECO:0000313" key="3">
    <source>
        <dbReference type="Proteomes" id="UP000620550"/>
    </source>
</evidence>
<feature type="domain" description="DUF5013" evidence="1">
    <location>
        <begin position="247"/>
        <end position="394"/>
    </location>
</feature>
<keyword evidence="3" id="KW-1185">Reference proteome</keyword>
<dbReference type="Pfam" id="PF16405">
    <property type="entry name" value="DUF5013"/>
    <property type="match status" value="1"/>
</dbReference>
<sequence>MNDLKKNIMKIQHRKNLLYGLLITLIGFCISSCSKSDDYKKYLEGGEITYPGKIDSVIVYSGKERVYVTGLFIADPKVAKLKVFWNNRQDSTEFAINRTQGVDTLKLMIPVIEGVHNFEFITFDNQGNKSLSVYKTGVSYGARYFSGLINRPYYTADYFAGDENTTISWGGIDLTSGATFTEVEYTNTEGKLVTQRDSIGFGESVLKNYLPGEPLRYRTVFVPDTLSIDTFYTNYVSNVLPKVAYLKNMNFPFQTAAMAGSRWGTPANWILNDAAKNFKHTDNNFYGGIEIRSNQACLSLEAGWWQWASPSPNLAPIVNGKMYQTTNLQPGRYRFTITRLDKGAAGTVHLVAAKGSQLPDQANLAAESLAYLTISGTQAVLEFDLTEASAVTLGLLGNMPGTATDGSYIKITGNMTFEAL</sequence>
<gene>
    <name evidence="2" type="ORF">GCM10017764_11460</name>
</gene>
<accession>A0ABQ3HXU2</accession>
<evidence type="ECO:0000259" key="1">
    <source>
        <dbReference type="Pfam" id="PF16405"/>
    </source>
</evidence>
<reference evidence="3" key="1">
    <citation type="journal article" date="2019" name="Int. J. Syst. Evol. Microbiol.">
        <title>The Global Catalogue of Microorganisms (GCM) 10K type strain sequencing project: providing services to taxonomists for standard genome sequencing and annotation.</title>
        <authorList>
            <consortium name="The Broad Institute Genomics Platform"/>
            <consortium name="The Broad Institute Genome Sequencing Center for Infectious Disease"/>
            <person name="Wu L."/>
            <person name="Ma J."/>
        </authorList>
    </citation>
    <scope>NUCLEOTIDE SEQUENCE [LARGE SCALE GENOMIC DNA]</scope>
    <source>
        <strain evidence="3">CGMCC 1.12966</strain>
    </source>
</reference>
<dbReference type="Pfam" id="PF16389">
    <property type="entry name" value="DUF4998"/>
    <property type="match status" value="1"/>
</dbReference>
<proteinExistence type="predicted"/>
<dbReference type="InterPro" id="IPR032181">
    <property type="entry name" value="DUF5013"/>
</dbReference>
<dbReference type="Proteomes" id="UP000620550">
    <property type="component" value="Unassembled WGS sequence"/>
</dbReference>
<protein>
    <recommendedName>
        <fullName evidence="1">DUF5013 domain-containing protein</fullName>
    </recommendedName>
</protein>
<name>A0ABQ3HXU2_9SPHI</name>
<comment type="caution">
    <text evidence="2">The sequence shown here is derived from an EMBL/GenBank/DDBJ whole genome shotgun (WGS) entry which is preliminary data.</text>
</comment>